<proteinExistence type="inferred from homology"/>
<evidence type="ECO:0000256" key="9">
    <source>
        <dbReference type="ARBA" id="ARBA00022842"/>
    </source>
</evidence>
<dbReference type="GO" id="GO:0046872">
    <property type="term" value="F:metal ion binding"/>
    <property type="evidence" value="ECO:0007669"/>
    <property type="project" value="UniProtKB-UniRule"/>
</dbReference>
<dbReference type="NCBIfam" id="TIGR01266">
    <property type="entry name" value="fum_ac_acetase"/>
    <property type="match status" value="1"/>
</dbReference>
<keyword evidence="8 14" id="KW-0106">Calcium</keyword>
<dbReference type="SUPFAM" id="SSF56529">
    <property type="entry name" value="FAH"/>
    <property type="match status" value="1"/>
</dbReference>
<evidence type="ECO:0000256" key="15">
    <source>
        <dbReference type="RuleBase" id="RU366008"/>
    </source>
</evidence>
<dbReference type="Gramene" id="Mp3g04940.1">
    <property type="protein sequence ID" value="Mp3g04940.1.cds"/>
    <property type="gene ID" value="Mp3g04940"/>
</dbReference>
<evidence type="ECO:0000256" key="7">
    <source>
        <dbReference type="ARBA" id="ARBA00022801"/>
    </source>
</evidence>
<dbReference type="SUPFAM" id="SSF63433">
    <property type="entry name" value="Fumarylacetoacetate hydrolase, FAH, N-terminal domain"/>
    <property type="match status" value="1"/>
</dbReference>
<reference evidence="19" key="1">
    <citation type="journal article" date="2017" name="Cell">
        <title>Insights into land plant evolution garnered from the Marchantia polymorpha genome.</title>
        <authorList>
            <person name="Bowman J.L."/>
            <person name="Kohchi T."/>
            <person name="Yamato K.T."/>
            <person name="Jenkins J."/>
            <person name="Shu S."/>
            <person name="Ishizaki K."/>
            <person name="Yamaoka S."/>
            <person name="Nishihama R."/>
            <person name="Nakamura Y."/>
            <person name="Berger F."/>
            <person name="Adam C."/>
            <person name="Aki S.S."/>
            <person name="Althoff F."/>
            <person name="Araki T."/>
            <person name="Arteaga-Vazquez M.A."/>
            <person name="Balasubrmanian S."/>
            <person name="Barry K."/>
            <person name="Bauer D."/>
            <person name="Boehm C.R."/>
            <person name="Briginshaw L."/>
            <person name="Caballero-Perez J."/>
            <person name="Catarino B."/>
            <person name="Chen F."/>
            <person name="Chiyoda S."/>
            <person name="Chovatia M."/>
            <person name="Davies K.M."/>
            <person name="Delmans M."/>
            <person name="Demura T."/>
            <person name="Dierschke T."/>
            <person name="Dolan L."/>
            <person name="Dorantes-Acosta A.E."/>
            <person name="Eklund D.M."/>
            <person name="Florent S.N."/>
            <person name="Flores-Sandoval E."/>
            <person name="Fujiyama A."/>
            <person name="Fukuzawa H."/>
            <person name="Galik B."/>
            <person name="Grimanelli D."/>
            <person name="Grimwood J."/>
            <person name="Grossniklaus U."/>
            <person name="Hamada T."/>
            <person name="Haseloff J."/>
            <person name="Hetherington A.J."/>
            <person name="Higo A."/>
            <person name="Hirakawa Y."/>
            <person name="Hundley H.N."/>
            <person name="Ikeda Y."/>
            <person name="Inoue K."/>
            <person name="Inoue S.I."/>
            <person name="Ishida S."/>
            <person name="Jia Q."/>
            <person name="Kakita M."/>
            <person name="Kanazawa T."/>
            <person name="Kawai Y."/>
            <person name="Kawashima T."/>
            <person name="Kennedy M."/>
            <person name="Kinose K."/>
            <person name="Kinoshita T."/>
            <person name="Kohara Y."/>
            <person name="Koide E."/>
            <person name="Komatsu K."/>
            <person name="Kopischke S."/>
            <person name="Kubo M."/>
            <person name="Kyozuka J."/>
            <person name="Lagercrantz U."/>
            <person name="Lin S.S."/>
            <person name="Lindquist E."/>
            <person name="Lipzen A.M."/>
            <person name="Lu C.W."/>
            <person name="De Luna E."/>
            <person name="Martienssen R.A."/>
            <person name="Minamino N."/>
            <person name="Mizutani M."/>
            <person name="Mizutani M."/>
            <person name="Mochizuki N."/>
            <person name="Monte I."/>
            <person name="Mosher R."/>
            <person name="Nagasaki H."/>
            <person name="Nakagami H."/>
            <person name="Naramoto S."/>
            <person name="Nishitani K."/>
            <person name="Ohtani M."/>
            <person name="Okamoto T."/>
            <person name="Okumura M."/>
            <person name="Phillips J."/>
            <person name="Pollak B."/>
            <person name="Reinders A."/>
            <person name="Rovekamp M."/>
            <person name="Sano R."/>
            <person name="Sawa S."/>
            <person name="Schmid M.W."/>
            <person name="Shirakawa M."/>
            <person name="Solano R."/>
            <person name="Spunde A."/>
            <person name="Suetsugu N."/>
            <person name="Sugano S."/>
            <person name="Sugiyama A."/>
            <person name="Sun R."/>
            <person name="Suzuki Y."/>
            <person name="Takenaka M."/>
            <person name="Takezawa D."/>
            <person name="Tomogane H."/>
            <person name="Tsuzuki M."/>
            <person name="Ueda T."/>
            <person name="Umeda M."/>
            <person name="Ward J.M."/>
            <person name="Watanabe Y."/>
            <person name="Yazaki K."/>
            <person name="Yokoyama R."/>
            <person name="Yoshitake Y."/>
            <person name="Yotsui I."/>
            <person name="Zachgo S."/>
            <person name="Schmutz J."/>
        </authorList>
    </citation>
    <scope>NUCLEOTIDE SEQUENCE [LARGE SCALE GENOMIC DNA]</scope>
    <source>
        <strain evidence="19">Tak-1</strain>
    </source>
</reference>
<keyword evidence="7 15" id="KW-0378">Hydrolase</keyword>
<dbReference type="Gene3D" id="2.30.30.230">
    <property type="entry name" value="Fumarylacetoacetase, N-terminal domain"/>
    <property type="match status" value="1"/>
</dbReference>
<name>A0A2R6XCT8_MARPO</name>
<evidence type="ECO:0000256" key="10">
    <source>
        <dbReference type="ARBA" id="ARBA00022878"/>
    </source>
</evidence>
<dbReference type="EC" id="3.7.1.2" evidence="4 15"/>
<feature type="binding site" evidence="14">
    <location>
        <position position="207"/>
    </location>
    <ligand>
        <name>Ca(2+)</name>
        <dbReference type="ChEBI" id="CHEBI:29108"/>
    </ligand>
</feature>
<dbReference type="GO" id="GO:0006559">
    <property type="term" value="P:L-phenylalanine catabolic process"/>
    <property type="evidence" value="ECO:0000318"/>
    <property type="project" value="GO_Central"/>
</dbReference>
<feature type="binding site" evidence="13">
    <location>
        <position position="250"/>
    </location>
    <ligand>
        <name>substrate</name>
    </ligand>
</feature>
<dbReference type="InterPro" id="IPR036462">
    <property type="entry name" value="Fumarylacetoacetase_N_sf"/>
</dbReference>
<evidence type="ECO:0000256" key="4">
    <source>
        <dbReference type="ARBA" id="ARBA00012094"/>
    </source>
</evidence>
<comment type="similarity">
    <text evidence="3 15">Belongs to the FAH family.</text>
</comment>
<dbReference type="InterPro" id="IPR011234">
    <property type="entry name" value="Fumarylacetoacetase-like_C"/>
</dbReference>
<feature type="binding site" evidence="13">
    <location>
        <position position="246"/>
    </location>
    <ligand>
        <name>substrate</name>
    </ligand>
</feature>
<evidence type="ECO:0000256" key="12">
    <source>
        <dbReference type="PIRSR" id="PIRSR605959-1"/>
    </source>
</evidence>
<feature type="binding site" evidence="14">
    <location>
        <position position="239"/>
    </location>
    <ligand>
        <name>Mg(2+)</name>
        <dbReference type="ChEBI" id="CHEBI:18420"/>
    </ligand>
</feature>
<evidence type="ECO:0000256" key="6">
    <source>
        <dbReference type="ARBA" id="ARBA00022723"/>
    </source>
</evidence>
<dbReference type="Pfam" id="PF09298">
    <property type="entry name" value="FAA_hydrolase_N"/>
    <property type="match status" value="1"/>
</dbReference>
<evidence type="ECO:0000259" key="17">
    <source>
        <dbReference type="Pfam" id="PF09298"/>
    </source>
</evidence>
<keyword evidence="19" id="KW-1185">Reference proteome</keyword>
<evidence type="ECO:0000256" key="2">
    <source>
        <dbReference type="ARBA" id="ARBA00004782"/>
    </source>
</evidence>
<dbReference type="GO" id="GO:1902000">
    <property type="term" value="P:homogentisate catabolic process"/>
    <property type="evidence" value="ECO:0000318"/>
    <property type="project" value="GO_Central"/>
</dbReference>
<feature type="binding site" evidence="14">
    <location>
        <position position="263"/>
    </location>
    <ligand>
        <name>Mg(2+)</name>
        <dbReference type="ChEBI" id="CHEBI:18420"/>
    </ligand>
</feature>
<dbReference type="GO" id="GO:0006572">
    <property type="term" value="P:L-tyrosine catabolic process"/>
    <property type="evidence" value="ECO:0000318"/>
    <property type="project" value="GO_Central"/>
</dbReference>
<dbReference type="EMBL" id="KZ772694">
    <property type="protein sequence ID" value="PTQ43928.1"/>
    <property type="molecule type" value="Genomic_DNA"/>
</dbReference>
<dbReference type="UniPathway" id="UPA00139">
    <property type="reaction ID" value="UER00341"/>
</dbReference>
<dbReference type="Pfam" id="PF01557">
    <property type="entry name" value="FAA_hydrolase"/>
    <property type="match status" value="1"/>
</dbReference>
<comment type="pathway">
    <text evidence="2 15">Amino-acid degradation; L-phenylalanine degradation; acetoacetate and fumarate from L-phenylalanine: step 6/6.</text>
</comment>
<evidence type="ECO:0000256" key="8">
    <source>
        <dbReference type="ARBA" id="ARBA00022837"/>
    </source>
</evidence>
<evidence type="ECO:0000256" key="14">
    <source>
        <dbReference type="PIRSR" id="PIRSR605959-3"/>
    </source>
</evidence>
<feature type="binding site" evidence="13">
    <location>
        <position position="148"/>
    </location>
    <ligand>
        <name>substrate</name>
    </ligand>
</feature>
<evidence type="ECO:0000313" key="18">
    <source>
        <dbReference type="EMBL" id="PTQ43928.1"/>
    </source>
</evidence>
<feature type="binding site" evidence="14">
    <location>
        <position position="205"/>
    </location>
    <ligand>
        <name>Ca(2+)</name>
        <dbReference type="ChEBI" id="CHEBI:29108"/>
    </ligand>
</feature>
<dbReference type="InterPro" id="IPR036663">
    <property type="entry name" value="Fumarylacetoacetase_C_sf"/>
</dbReference>
<feature type="domain" description="Fumarylacetoacetase N-terminal" evidence="17">
    <location>
        <begin position="20"/>
        <end position="124"/>
    </location>
</feature>
<dbReference type="OrthoDB" id="9971669at2759"/>
<evidence type="ECO:0000313" key="19">
    <source>
        <dbReference type="Proteomes" id="UP000244005"/>
    </source>
</evidence>
<evidence type="ECO:0000256" key="13">
    <source>
        <dbReference type="PIRSR" id="PIRSR605959-2"/>
    </source>
</evidence>
<evidence type="ECO:0000256" key="3">
    <source>
        <dbReference type="ARBA" id="ARBA00010211"/>
    </source>
</evidence>
<keyword evidence="9 14" id="KW-0460">Magnesium</keyword>
<dbReference type="InterPro" id="IPR015377">
    <property type="entry name" value="Fumarylacetoacetase_N"/>
</dbReference>
<evidence type="ECO:0000256" key="1">
    <source>
        <dbReference type="ARBA" id="ARBA00000353"/>
    </source>
</evidence>
<protein>
    <recommendedName>
        <fullName evidence="5 15">Fumarylacetoacetase</fullName>
        <ecNumber evidence="4 15">3.7.1.2</ecNumber>
    </recommendedName>
    <alternativeName>
        <fullName evidence="15">Fumarylacetoacetate hydrolase</fullName>
    </alternativeName>
</protein>
<feature type="binding site" evidence="13">
    <location>
        <position position="134"/>
    </location>
    <ligand>
        <name>substrate</name>
    </ligand>
</feature>
<keyword evidence="6 14" id="KW-0479">Metal-binding</keyword>
<evidence type="ECO:0000256" key="11">
    <source>
        <dbReference type="ARBA" id="ARBA00023232"/>
    </source>
</evidence>
<comment type="cofactor">
    <cofactor evidence="15">
        <name>Mg(2+)</name>
        <dbReference type="ChEBI" id="CHEBI:18420"/>
    </cofactor>
    <cofactor evidence="15">
        <name>Ca(2+)</name>
        <dbReference type="ChEBI" id="CHEBI:29108"/>
    </cofactor>
</comment>
<feature type="active site" description="Proton acceptor" evidence="12">
    <location>
        <position position="139"/>
    </location>
</feature>
<sequence>MSPTLTSFVKGAQDSCFPIQNLPYGIFRPTPEQIPRPGVAIGDYVLDLSAVSRAGLFKGPLLHSSDCFLHPTLNQFMSLGRPAWKEARETIQKLLSVDDPTLQDNVDLEATVFVPMSQVKMELPAAIGDYTDFYSSKEHATNLGIMFRGKENALPVNWLHLPIGYHGRSSSIVVSGTDLVRPRGQTAPGKDGLPAYKASQLVDFELEMAVFVGPGNEMGSPVSVEDAHDQIFGFVLMNDWSARDLQKWEYVPLGPFLGKNFGTTISPWVVTMEALEPFICKAPEQDPAPLAYLQDSKRVTFDIPLKVALKPEGGKESVITQSNFKNLYWTVAQQIAHHTVNGCNLRPGDLLASGTISGPEEGSYGSMVELSWSGSREVKLENGGVRKFIEDGDEVIMTACCKGDGYCIGFGPCSGKILPPRPE</sequence>
<comment type="catalytic activity">
    <reaction evidence="1 15">
        <text>4-fumarylacetoacetate + H2O = acetoacetate + fumarate + H(+)</text>
        <dbReference type="Rhea" id="RHEA:10244"/>
        <dbReference type="ChEBI" id="CHEBI:13705"/>
        <dbReference type="ChEBI" id="CHEBI:15377"/>
        <dbReference type="ChEBI" id="CHEBI:15378"/>
        <dbReference type="ChEBI" id="CHEBI:18034"/>
        <dbReference type="ChEBI" id="CHEBI:29806"/>
        <dbReference type="EC" id="3.7.1.2"/>
    </reaction>
</comment>
<dbReference type="FunFam" id="2.30.30.230:FF:000001">
    <property type="entry name" value="Fumarylacetoacetase"/>
    <property type="match status" value="1"/>
</dbReference>
<dbReference type="InterPro" id="IPR005959">
    <property type="entry name" value="Fumarylacetoacetase"/>
</dbReference>
<dbReference type="PANTHER" id="PTHR43069:SF2">
    <property type="entry name" value="FUMARYLACETOACETASE"/>
    <property type="match status" value="1"/>
</dbReference>
<dbReference type="PANTHER" id="PTHR43069">
    <property type="entry name" value="FUMARYLACETOACETASE"/>
    <property type="match status" value="1"/>
</dbReference>
<feature type="binding site" evidence="14">
    <location>
        <position position="132"/>
    </location>
    <ligand>
        <name>Ca(2+)</name>
        <dbReference type="ChEBI" id="CHEBI:29108"/>
    </ligand>
</feature>
<dbReference type="AlphaFoldDB" id="A0A2R6XCT8"/>
<dbReference type="Proteomes" id="UP000244005">
    <property type="component" value="Unassembled WGS sequence"/>
</dbReference>
<evidence type="ECO:0000256" key="5">
    <source>
        <dbReference type="ARBA" id="ARBA00014741"/>
    </source>
</evidence>
<feature type="binding site" evidence="14">
    <location>
        <position position="239"/>
    </location>
    <ligand>
        <name>Ca(2+)</name>
        <dbReference type="ChEBI" id="CHEBI:29108"/>
    </ligand>
</feature>
<dbReference type="FunFam" id="3.90.850.10:FF:000004">
    <property type="entry name" value="Fumarylacetoacetase"/>
    <property type="match status" value="1"/>
</dbReference>
<organism evidence="18 19">
    <name type="scientific">Marchantia polymorpha</name>
    <name type="common">Common liverwort</name>
    <name type="synonym">Marchantia aquatica</name>
    <dbReference type="NCBI Taxonomy" id="3197"/>
    <lineage>
        <taxon>Eukaryota</taxon>
        <taxon>Viridiplantae</taxon>
        <taxon>Streptophyta</taxon>
        <taxon>Embryophyta</taxon>
        <taxon>Marchantiophyta</taxon>
        <taxon>Marchantiopsida</taxon>
        <taxon>Marchantiidae</taxon>
        <taxon>Marchantiales</taxon>
        <taxon>Marchantiaceae</taxon>
        <taxon>Marchantia</taxon>
    </lineage>
</organism>
<feature type="domain" description="Fumarylacetoacetase-like C-terminal" evidence="16">
    <location>
        <begin position="131"/>
        <end position="399"/>
    </location>
</feature>
<feature type="binding site" evidence="14">
    <location>
        <position position="259"/>
    </location>
    <ligand>
        <name>Mg(2+)</name>
        <dbReference type="ChEBI" id="CHEBI:18420"/>
    </ligand>
</feature>
<keyword evidence="10 15" id="KW-0828">Tyrosine catabolism</keyword>
<evidence type="ECO:0000259" key="16">
    <source>
        <dbReference type="Pfam" id="PF01557"/>
    </source>
</evidence>
<accession>A0A2R6XCT8</accession>
<gene>
    <name evidence="18" type="ORF">MARPO_0022s0035</name>
</gene>
<dbReference type="OMA" id="YWTAAQQ"/>
<feature type="binding site" evidence="13">
    <location>
        <position position="355"/>
    </location>
    <ligand>
        <name>substrate</name>
    </ligand>
</feature>
<dbReference type="Gene3D" id="3.90.850.10">
    <property type="entry name" value="Fumarylacetoacetase-like, C-terminal domain"/>
    <property type="match status" value="1"/>
</dbReference>
<keyword evidence="11 15" id="KW-0585">Phenylalanine catabolism</keyword>
<dbReference type="GO" id="GO:0004334">
    <property type="term" value="F:fumarylacetoacetase activity"/>
    <property type="evidence" value="ECO:0000318"/>
    <property type="project" value="GO_Central"/>
</dbReference>